<dbReference type="Proteomes" id="UP000004810">
    <property type="component" value="Unassembled WGS sequence"/>
</dbReference>
<evidence type="ECO:0000313" key="1">
    <source>
        <dbReference type="EMBL" id="EJW70153.1"/>
    </source>
</evidence>
<organism evidence="1 2">
    <name type="scientific">Wuchereria bancrofti</name>
    <dbReference type="NCBI Taxonomy" id="6293"/>
    <lineage>
        <taxon>Eukaryota</taxon>
        <taxon>Metazoa</taxon>
        <taxon>Ecdysozoa</taxon>
        <taxon>Nematoda</taxon>
        <taxon>Chromadorea</taxon>
        <taxon>Rhabditida</taxon>
        <taxon>Spirurina</taxon>
        <taxon>Spiruromorpha</taxon>
        <taxon>Filarioidea</taxon>
        <taxon>Onchocercidae</taxon>
        <taxon>Wuchereria</taxon>
    </lineage>
</organism>
<dbReference type="EMBL" id="ADBV01023317">
    <property type="protein sequence ID" value="EJW70153.1"/>
    <property type="molecule type" value="Genomic_DNA"/>
</dbReference>
<name>J9DKL9_WUCBA</name>
<evidence type="ECO:0000313" key="2">
    <source>
        <dbReference type="Proteomes" id="UP000004810"/>
    </source>
</evidence>
<protein>
    <submittedName>
        <fullName evidence="1">Uncharacterized protein</fullName>
    </submittedName>
</protein>
<feature type="non-terminal residue" evidence="1">
    <location>
        <position position="1"/>
    </location>
</feature>
<gene>
    <name evidence="1" type="ORF">WUBG_18941</name>
</gene>
<accession>J9DKL9</accession>
<comment type="caution">
    <text evidence="1">The sequence shown here is derived from an EMBL/GenBank/DDBJ whole genome shotgun (WGS) entry which is preliminary data.</text>
</comment>
<sequence length="66" mass="7542">NFSMAVLPCCNPPHCRCDFLPSERMPRDHIIDSGDNWATNILSDISMDSLTISRNEREISYILNSK</sequence>
<reference evidence="2" key="1">
    <citation type="submission" date="2012-08" db="EMBL/GenBank/DDBJ databases">
        <title>The Genome Sequence of Wuchereria bancrofti.</title>
        <authorList>
            <person name="Nutman T.B."/>
            <person name="Fink D.L."/>
            <person name="Russ C."/>
            <person name="Young S."/>
            <person name="Zeng Q."/>
            <person name="Koehrsen M."/>
            <person name="Alvarado L."/>
            <person name="Berlin A."/>
            <person name="Chapman S.B."/>
            <person name="Chen Z."/>
            <person name="Freedman E."/>
            <person name="Gellesch M."/>
            <person name="Goldberg J."/>
            <person name="Griggs A."/>
            <person name="Gujja S."/>
            <person name="Heilman E.R."/>
            <person name="Heiman D."/>
            <person name="Hepburn T."/>
            <person name="Howarth C."/>
            <person name="Jen D."/>
            <person name="Larson L."/>
            <person name="Lewis B."/>
            <person name="Mehta T."/>
            <person name="Park D."/>
            <person name="Pearson M."/>
            <person name="Roberts A."/>
            <person name="Saif S."/>
            <person name="Shea T."/>
            <person name="Shenoy N."/>
            <person name="Sisk P."/>
            <person name="Stolte C."/>
            <person name="Sykes S."/>
            <person name="Walk T."/>
            <person name="White J."/>
            <person name="Yandava C."/>
            <person name="Haas B."/>
            <person name="Henn M.R."/>
            <person name="Nusbaum C."/>
            <person name="Birren B."/>
        </authorList>
    </citation>
    <scope>NUCLEOTIDE SEQUENCE [LARGE SCALE GENOMIC DNA]</scope>
    <source>
        <strain evidence="2">NA</strain>
    </source>
</reference>
<dbReference type="AlphaFoldDB" id="J9DKL9"/>
<proteinExistence type="predicted"/>